<feature type="domain" description="DUF5801" evidence="2">
    <location>
        <begin position="1350"/>
        <end position="1506"/>
    </location>
</feature>
<dbReference type="Gene3D" id="2.60.40.3440">
    <property type="match status" value="1"/>
</dbReference>
<protein>
    <submittedName>
        <fullName evidence="3">Cadherin-like domain-containing protein</fullName>
    </submittedName>
</protein>
<accession>A0A7G6VST4</accession>
<dbReference type="Pfam" id="PF19116">
    <property type="entry name" value="DUF5801"/>
    <property type="match status" value="5"/>
</dbReference>
<feature type="domain" description="DUF5801" evidence="2">
    <location>
        <begin position="460"/>
        <end position="572"/>
    </location>
</feature>
<sequence>MEFGANENFARAATDNAATGNGDAGLNGQSAQLVQQAATAAFAGTGRRVIADADQVTTVVLPEGTSLDDLRVDGENLIVTLPDGTQMVIVDAAIYDVDLVVEGTRIPDENWKDYLGVDEQLDPEAGSTRSSGGNFADPVIPLDPAYDIGNLLPYTELQFPVQENIEVGLYPLRPEQQGPTPPGVVPVIEANSGTTVDESGLPVRDGDEGFEPAGTLDETDAETSTGTIRFGSPDGVDQILIDGVPAVDIVHGQPVIVFQPTPIGPGVLTIVDVDLTNGTITYSYTLTDNTDGGGTNVDFDVTIVAPGGGTATGNVVVTIVDDVPVAVDDGNLANLPDEAVGTVIGTVGQIVSNDDYGADGPGTPAITIGTGDRGGTIAIVNGELVYTPAVDVAPGETVVERFTYTITDGDGSVSNEAEFTVTLTEGGPALTVDAAAIAVDEDGLPGGLSGGEGDISDDAITASGTLQGLDFGSDGTGDIALAPSADTGLTTIAGNPVETVWDAATHTLTGQDAVTGEAVFTLVITDVATGSYEFTLLSPIAHPAAGEDNAVLSIPVTVTDADGDSVTGTIALTINDDSPSVTLTGAEAGFGVLDESPLSADGIVSATVDFSGSFDVAFGADGAGDVDYALALSGSDVGSGLFTLDGTEIVLNIADGVITGSASGTDYFTIGVDAAGKVTFAFTAEYANVSHGDATDPDDIAALVADAGAITLIASATDADGDTATAAIDLGTGIFVIQDDGPVAANDTGFQVVNAPITIDVFANDSAGTDGVDLADGIALATGPAKGTVSYNGDGSFTYTANPGAVGGDSFTYTITDADGDTSTATVTLNIAPDTVPTIVSIDNATVDEDGLPMANADSGQTDPAETPSTGMTSATGSIVVDFGLDTPADADGAFAFTGVDALDGSISSGGQPVNFALDASGNIVGTVDGGATTVITVTLTGATEGADGRVTYGYEVTLQQPVAHPVGGSEDAVTIPDIGFTVTDSDGSPVTGSFTATVTDDVPSADTIQASAPVLVVDDSTLGSDASADFAGAFDLEPGADGTANTAYALGISAAGADSGLTDTATGEAILLYLEDGTVVGRVGGEAGAVAFTVDVDAAGTVTLDQQRAIAHDDPADPVEAAPDAAETLASAGLVTLTASITDGDGDTASATLNIGQTLLFEDDGPAIAATAMDDGTSAQTSDAALPDSDAASLNLAALFGYEGADFGADGPGSIGEDYALTLLVAEGSASGLTSGGEAVNLFVSDDGLTVTGSTSASEGGVDAGNTVFTVTVGADGTLTLSQAQVIDHAPGSDAVTLADGLIGADYTVTITDGDGDSAADTASIDLGGNLTFNDDAPSVEANSDVPKIVLDESMLPPAADGIYSVTADFSAQFDFTDSADGPNSTSYALNLSADGTPSGLFALDNSDVTAGDGDGIGQGDPILLSMDGSDVVGMANGTEYFRISLDPASGEVTFSRSENIWHAVTGFYAQDDAQTIKLPADILKLTATITDADGDSDSASVDLGQNSFTIEDAGPSVGMVTKYTAFDLSGTADYALVANGTLDFEFGTDGPLGGSLGTGVAFVIKSTSSVDGIALTQIDQPTYDPVDGVWKFAFDYVDSQGRAGSNSGEISYDGDNYQLIINEPFEFTTVTSVTGAEKSTAYDAYGLANDHKDILTNELDDGTGDPFFVQITGSKGGLNAGGDNVLNAGEKVGAAQSWISTNNTAYGVEGDTIDAGEVLELRFHALDPYQYDFPATSFVSGLTFTLDNVAAGEDFVVVLQLADPNNPGTILTTRTIVVGADDIYRQADSIPEGFGAPALDGDDGFVIIEPNDYLQGSEGFVIVGAQVMSSTNGLSGSGIDLDRTVGDDGGSSGSTAFGAQTDDADVVTVTDIGVIRTVFNEQAISLDISITVTDADGDKEIANFHINPFGDPIVLDMDGDGFHFQSLDSGVMYDMNGDGVLDQTAWIGAGDAILVRDANGNGMVDDAGEFIFHGEGMTDLQTLHALYGDVLDAGDTAFGQFGLWMDNGDGIFQTGEFLTLAEAGITDISLVSNGASGTAIGGEVQIMGTGTFNGGTGTLVDAAFRFQQGAKPAAQRTQEMATIAAAAAALTGSTAAHAAPFFANDHMVNLEETGRDYLFGQDLVRLQPELDAQPAAQVTLGKAALSSEPEAATSHHTAEQGPDLAASLAAQPETAATDIGSLGTSSEAAAAFDAGHGATADHAASGQLMEALLQLAAQPVAPEAAGQQGEQALGAVREALAEVTGNDAISHIVDQLIDSDPAGAQGNRVDTHAQPVEQGAAANDTGHDWNASDIAALLNGQVAGAGHGAAMPVDHGDDAALLAAAAQ</sequence>
<feature type="domain" description="DUF5801" evidence="2">
    <location>
        <begin position="1016"/>
        <end position="1157"/>
    </location>
</feature>
<organism evidence="3 4">
    <name type="scientific">Croceicoccus marinus</name>
    <dbReference type="NCBI Taxonomy" id="450378"/>
    <lineage>
        <taxon>Bacteria</taxon>
        <taxon>Pseudomonadati</taxon>
        <taxon>Pseudomonadota</taxon>
        <taxon>Alphaproteobacteria</taxon>
        <taxon>Sphingomonadales</taxon>
        <taxon>Erythrobacteraceae</taxon>
        <taxon>Croceicoccus</taxon>
    </lineage>
</organism>
<feature type="region of interest" description="Disordered" evidence="1">
    <location>
        <begin position="2143"/>
        <end position="2163"/>
    </location>
</feature>
<gene>
    <name evidence="3" type="ORF">H4O24_12780</name>
</gene>
<dbReference type="Proteomes" id="UP000515297">
    <property type="component" value="Chromosome"/>
</dbReference>
<evidence type="ECO:0000313" key="4">
    <source>
        <dbReference type="Proteomes" id="UP000515297"/>
    </source>
</evidence>
<dbReference type="EMBL" id="CP060052">
    <property type="protein sequence ID" value="QNE04799.1"/>
    <property type="molecule type" value="Genomic_DNA"/>
</dbReference>
<dbReference type="Pfam" id="PF17963">
    <property type="entry name" value="Big_9"/>
    <property type="match status" value="1"/>
</dbReference>
<name>A0A7G6VST4_9SPHN</name>
<dbReference type="Gene3D" id="2.40.30.290">
    <property type="match status" value="1"/>
</dbReference>
<evidence type="ECO:0000256" key="1">
    <source>
        <dbReference type="SAM" id="MobiDB-lite"/>
    </source>
</evidence>
<reference evidence="3 4" key="1">
    <citation type="submission" date="2020-08" db="EMBL/GenBank/DDBJ databases">
        <authorList>
            <person name="Liu G."/>
            <person name="Sun C."/>
        </authorList>
    </citation>
    <scope>NUCLEOTIDE SEQUENCE [LARGE SCALE GENOMIC DNA]</scope>
    <source>
        <strain evidence="3 4">OT19</strain>
    </source>
</reference>
<evidence type="ECO:0000259" key="2">
    <source>
        <dbReference type="Pfam" id="PF19116"/>
    </source>
</evidence>
<evidence type="ECO:0000313" key="3">
    <source>
        <dbReference type="EMBL" id="QNE04799.1"/>
    </source>
</evidence>
<feature type="domain" description="DUF5801" evidence="2">
    <location>
        <begin position="1184"/>
        <end position="1326"/>
    </location>
</feature>
<proteinExistence type="predicted"/>
<dbReference type="InterPro" id="IPR043824">
    <property type="entry name" value="DUF5801"/>
</dbReference>
<dbReference type="RefSeq" id="WP_185884044.1">
    <property type="nucleotide sequence ID" value="NZ_CP060052.1"/>
</dbReference>
<feature type="domain" description="DUF5801" evidence="2">
    <location>
        <begin position="592"/>
        <end position="731"/>
    </location>
</feature>